<evidence type="ECO:0000313" key="1">
    <source>
        <dbReference type="EMBL" id="KAI4869022.1"/>
    </source>
</evidence>
<dbReference type="Proteomes" id="UP001497700">
    <property type="component" value="Unassembled WGS sequence"/>
</dbReference>
<comment type="caution">
    <text evidence="1">The sequence shown here is derived from an EMBL/GenBank/DDBJ whole genome shotgun (WGS) entry which is preliminary data.</text>
</comment>
<keyword evidence="2" id="KW-1185">Reference proteome</keyword>
<evidence type="ECO:0000313" key="2">
    <source>
        <dbReference type="Proteomes" id="UP001497700"/>
    </source>
</evidence>
<organism evidence="1 2">
    <name type="scientific">Hypoxylon rubiginosum</name>
    <dbReference type="NCBI Taxonomy" id="110542"/>
    <lineage>
        <taxon>Eukaryota</taxon>
        <taxon>Fungi</taxon>
        <taxon>Dikarya</taxon>
        <taxon>Ascomycota</taxon>
        <taxon>Pezizomycotina</taxon>
        <taxon>Sordariomycetes</taxon>
        <taxon>Xylariomycetidae</taxon>
        <taxon>Xylariales</taxon>
        <taxon>Hypoxylaceae</taxon>
        <taxon>Hypoxylon</taxon>
    </lineage>
</organism>
<protein>
    <submittedName>
        <fullName evidence="1">Phosphoglycerate mutase-like protein</fullName>
    </submittedName>
</protein>
<sequence length="268" mass="30017">MAPTIDIIRHAEAYHNLFGPHVRDPGITPIGGEQGCASLRKKYPHADDVIFIISSPMRRCIETALRGIAPLLDEGQGIVSLLPDLQEVNASPSGTGSPLSKLVDTYGENLEKETVPEDWYVKGPDTKNAPDPDKVEVRAWRARQSIRRATRIAARHHPDAHVVVVTHGEFAHWLTQDFAGITNNRNSAWWPAEFRSYRFADLQYTGDDDDATLVEIDTPESLERRENYLPAADTEERKALQKQIAVLHVQGHARMAEMWAGQELEEDA</sequence>
<accession>A0ACB9ZBY0</accession>
<gene>
    <name evidence="1" type="ORF">F4820DRAFT_464586</name>
</gene>
<proteinExistence type="predicted"/>
<name>A0ACB9ZBY0_9PEZI</name>
<reference evidence="1 2" key="1">
    <citation type="journal article" date="2022" name="New Phytol.">
        <title>Ecological generalism drives hyperdiversity of secondary metabolite gene clusters in xylarialean endophytes.</title>
        <authorList>
            <person name="Franco M.E.E."/>
            <person name="Wisecaver J.H."/>
            <person name="Arnold A.E."/>
            <person name="Ju Y.M."/>
            <person name="Slot J.C."/>
            <person name="Ahrendt S."/>
            <person name="Moore L.P."/>
            <person name="Eastman K.E."/>
            <person name="Scott K."/>
            <person name="Konkel Z."/>
            <person name="Mondo S.J."/>
            <person name="Kuo A."/>
            <person name="Hayes R.D."/>
            <person name="Haridas S."/>
            <person name="Andreopoulos B."/>
            <person name="Riley R."/>
            <person name="LaButti K."/>
            <person name="Pangilinan J."/>
            <person name="Lipzen A."/>
            <person name="Amirebrahimi M."/>
            <person name="Yan J."/>
            <person name="Adam C."/>
            <person name="Keymanesh K."/>
            <person name="Ng V."/>
            <person name="Louie K."/>
            <person name="Northen T."/>
            <person name="Drula E."/>
            <person name="Henrissat B."/>
            <person name="Hsieh H.M."/>
            <person name="Youens-Clark K."/>
            <person name="Lutzoni F."/>
            <person name="Miadlikowska J."/>
            <person name="Eastwood D.C."/>
            <person name="Hamelin R.C."/>
            <person name="Grigoriev I.V."/>
            <person name="U'Ren J.M."/>
        </authorList>
    </citation>
    <scope>NUCLEOTIDE SEQUENCE [LARGE SCALE GENOMIC DNA]</scope>
    <source>
        <strain evidence="1 2">CBS 119005</strain>
    </source>
</reference>
<dbReference type="EMBL" id="MU393433">
    <property type="protein sequence ID" value="KAI4869022.1"/>
    <property type="molecule type" value="Genomic_DNA"/>
</dbReference>